<sequence length="1285" mass="145516">MDPISVVGIAGSSVQFADVGCRALLGTLKFLKSLRDIPRRMETLLQDIDKFVLRISGLQSEIRRPDSTLFSQISAAQRQRLEVVVQDAYQTVEDLQTALIPLGRHTTPGSHTKVKKAWRAVMSVKEEDKIKEMLERIERLYRDVTVELQRTGLDAQAAMSTCLLQIQADLGAHGQSEIDHFDQLRSLIEDMQRQTRESSDNLSEVKAQARSAAATVNECDTSIKALVPSVERIENTAKFLHEDVKEIRAQQPDNSHLLVQLQATYRQEAGVTREEFQSLRNAVLLSLSERSNTFSDSDRAAAGRLSDADNFSLTAAVGKELVSHPGTLKESCDFVYSHAYPIYQFGQVSERPCNCVARRRRDWTRRGRFAVVYQSRATHDQQCPFYEMTGWSWSYRFSAQLLPFLRKTVELTLGAGSGGRSPGLTSSLRFYGTVKRSESPIFQAFDSIPKLCASKTYAEYSRFHFVDDRGTFVYKWDCTRVKEELSGLCQRLWDILTSGSASASDKDENGNTALHGILFLVSMLGGEYRHVVPELDQLILLVVEAGVDVSAVAYVHDHRWVTTCTRLVRIGTYSYPVRAADLGGALALEGSQLQDRLSEALERCNILEPGTLAEHSILPYGARFPCSSRRQYLALFKRRPSALEWYGYGPLEHAIIIRSRQEVQRILQKMQQHNAADNARWLHARHPAYDFDFSFPRCRKCKSNNFNDEDDGDESDYDDGSGRYDDYCNASESNDIFQRLRNLLSPLECALGWPDGLQALLDAGMDSRLALNLAIDMGDLESLEILLSADFPLTTNGSAVWDLLSHALSYASPEIRLCVVNSLKDRRNRLTDLALRELTAEEQAEVGLPIERTLDANAFGVYNTLRKKGVKVPDALYPSRMSSVYDMDLQCCNVELLDMLFEAGFQDVEVMNTFGETPVTFCFTNLGDIYFGRGWTKLVRKFLDKMSNLAFNFPFSYPNMLFYLASLEPWMRRRRLHPWYEDDRSELQGLVQDSASLCDPLEPDTCLCFCSSNGCTPVHMFRYDLSDLWVVKAAAKTYMEDVAAEWVELCGLDSSQSEFCYRELCRLETFDRLGMAHTCCGSQRFHSHGIIRNMMHDSKRVEIQAEDSELNEQLELLLAAYDGARQKEGGEFGHFWSRWWRRVDQILPEPLAEERIRYRGLDWEDSVYNSQAHQEADAKATQRRAEREAQAVEWCGYSGMDFIDIIRKHFADVLDADQGEYHASEPESAQGCETVWTSPGSTAYPAPVREKDAPGRERGVLAGSDATDCPGRSGQPRKLRRVKSW</sequence>
<protein>
    <recommendedName>
        <fullName evidence="5">Fungal N-terminal domain-containing protein</fullName>
    </recommendedName>
</protein>
<dbReference type="Proteomes" id="UP000799766">
    <property type="component" value="Unassembled WGS sequence"/>
</dbReference>
<dbReference type="OrthoDB" id="5242853at2759"/>
<feature type="compositionally biased region" description="Basic residues" evidence="2">
    <location>
        <begin position="1275"/>
        <end position="1285"/>
    </location>
</feature>
<feature type="coiled-coil region" evidence="1">
    <location>
        <begin position="188"/>
        <end position="250"/>
    </location>
</feature>
<evidence type="ECO:0008006" key="5">
    <source>
        <dbReference type="Google" id="ProtNLM"/>
    </source>
</evidence>
<evidence type="ECO:0000313" key="3">
    <source>
        <dbReference type="EMBL" id="KAF2453668.1"/>
    </source>
</evidence>
<feature type="compositionally biased region" description="Basic and acidic residues" evidence="2">
    <location>
        <begin position="1248"/>
        <end position="1259"/>
    </location>
</feature>
<keyword evidence="4" id="KW-1185">Reference proteome</keyword>
<evidence type="ECO:0000313" key="4">
    <source>
        <dbReference type="Proteomes" id="UP000799766"/>
    </source>
</evidence>
<dbReference type="EMBL" id="MU001696">
    <property type="protein sequence ID" value="KAF2453668.1"/>
    <property type="molecule type" value="Genomic_DNA"/>
</dbReference>
<evidence type="ECO:0000256" key="2">
    <source>
        <dbReference type="SAM" id="MobiDB-lite"/>
    </source>
</evidence>
<name>A0A6A6NPQ8_9PEZI</name>
<accession>A0A6A6NPQ8</accession>
<organism evidence="3 4">
    <name type="scientific">Lineolata rhizophorae</name>
    <dbReference type="NCBI Taxonomy" id="578093"/>
    <lineage>
        <taxon>Eukaryota</taxon>
        <taxon>Fungi</taxon>
        <taxon>Dikarya</taxon>
        <taxon>Ascomycota</taxon>
        <taxon>Pezizomycotina</taxon>
        <taxon>Dothideomycetes</taxon>
        <taxon>Dothideomycetes incertae sedis</taxon>
        <taxon>Lineolatales</taxon>
        <taxon>Lineolataceae</taxon>
        <taxon>Lineolata</taxon>
    </lineage>
</organism>
<keyword evidence="1" id="KW-0175">Coiled coil</keyword>
<gene>
    <name evidence="3" type="ORF">BDY21DRAFT_123690</name>
</gene>
<reference evidence="3" key="1">
    <citation type="journal article" date="2020" name="Stud. Mycol.">
        <title>101 Dothideomycetes genomes: a test case for predicting lifestyles and emergence of pathogens.</title>
        <authorList>
            <person name="Haridas S."/>
            <person name="Albert R."/>
            <person name="Binder M."/>
            <person name="Bloem J."/>
            <person name="Labutti K."/>
            <person name="Salamov A."/>
            <person name="Andreopoulos B."/>
            <person name="Baker S."/>
            <person name="Barry K."/>
            <person name="Bills G."/>
            <person name="Bluhm B."/>
            <person name="Cannon C."/>
            <person name="Castanera R."/>
            <person name="Culley D."/>
            <person name="Daum C."/>
            <person name="Ezra D."/>
            <person name="Gonzalez J."/>
            <person name="Henrissat B."/>
            <person name="Kuo A."/>
            <person name="Liang C."/>
            <person name="Lipzen A."/>
            <person name="Lutzoni F."/>
            <person name="Magnuson J."/>
            <person name="Mondo S."/>
            <person name="Nolan M."/>
            <person name="Ohm R."/>
            <person name="Pangilinan J."/>
            <person name="Park H.-J."/>
            <person name="Ramirez L."/>
            <person name="Alfaro M."/>
            <person name="Sun H."/>
            <person name="Tritt A."/>
            <person name="Yoshinaga Y."/>
            <person name="Zwiers L.-H."/>
            <person name="Turgeon B."/>
            <person name="Goodwin S."/>
            <person name="Spatafora J."/>
            <person name="Crous P."/>
            <person name="Grigoriev I."/>
        </authorList>
    </citation>
    <scope>NUCLEOTIDE SEQUENCE</scope>
    <source>
        <strain evidence="3">ATCC 16933</strain>
    </source>
</reference>
<feature type="region of interest" description="Disordered" evidence="2">
    <location>
        <begin position="1221"/>
        <end position="1285"/>
    </location>
</feature>
<proteinExistence type="predicted"/>
<evidence type="ECO:0000256" key="1">
    <source>
        <dbReference type="SAM" id="Coils"/>
    </source>
</evidence>